<organism evidence="1">
    <name type="scientific">Solanum lycopersicum</name>
    <name type="common">Tomato</name>
    <name type="synonym">Lycopersicon esculentum</name>
    <dbReference type="NCBI Taxonomy" id="4081"/>
    <lineage>
        <taxon>Eukaryota</taxon>
        <taxon>Viridiplantae</taxon>
        <taxon>Streptophyta</taxon>
        <taxon>Embryophyta</taxon>
        <taxon>Tracheophyta</taxon>
        <taxon>Spermatophyta</taxon>
        <taxon>Magnoliopsida</taxon>
        <taxon>eudicotyledons</taxon>
        <taxon>Gunneridae</taxon>
        <taxon>Pentapetalae</taxon>
        <taxon>asterids</taxon>
        <taxon>lamiids</taxon>
        <taxon>Solanales</taxon>
        <taxon>Solanaceae</taxon>
        <taxon>Solanoideae</taxon>
        <taxon>Solaneae</taxon>
        <taxon>Solanum</taxon>
        <taxon>Solanum subgen. Lycopersicon</taxon>
    </lineage>
</organism>
<sequence length="722" mass="81107">MFLNDLIQRRLVSLLQPWLRDEVELNVQLGFLHSHANLENLTFNTSALNDLLDDPTRLCFKEVTVQRLTLSVSNWSAPAFDFQVHGLNIVLSVGEEEDDGVRRRPKPRDSSIEEREKILSMMREDIVEMVNVSQRNLEVEVGVNTKLEDNSFICKDENCLDLTDSHNLVDVDMFQGSLFDWILQQCRFVGENPFDLDVQNVEITPSDISIILLLFTTSLNSSPKFAYKKMNSVIEKELPVEGGHRSKLTLLPLKKMLVRNQDICHKLGIINDYHIPGVHIYPGLLTFCLSVDFFCLKVVSSLMEDKVLYFTESGGWRTFSSGFVESEIQNMKNPFILCEIKGFLTDRSLKNLTVGYTTCCMVMGRLNLVLEYLVIVSVTVICRQVSVISWATSRMGTTVLQGDSRLVEDPPVADWNNKYKSVCAEIKVMVPRMLPEKHMQIAIHITGAQTKLLLRKEDFHGENADLYHKLGNDAVHLSFDVDDIELSVSPSLESDLTSSSGDTAVFDAKSLKDLLSIDIAKSDSVYSSRTCTSLSAYLKLKGLNVSLDTRDNQSCQIVVLSSSTIRLLSLRKDLHSLGSVDIFFSIVLHSIGCGLTTWVFMDEFEVLRKVISGLLCTVFQVFSTSSSGLSRSCEDLLRRESTDSESERTTFNVSTTCEISQIHVYGINISVAILDTSDQVEPQLFEMNGSDSRHELVKSLSVGGQFQTISCQSQVSVLQLRD</sequence>
<dbReference type="Gramene" id="Solyc02g090135.1.1">
    <property type="protein sequence ID" value="Solyc02g090135.1.1"/>
    <property type="gene ID" value="Solyc02g090135.1"/>
</dbReference>
<evidence type="ECO:0000313" key="2">
    <source>
        <dbReference type="Proteomes" id="UP000004994"/>
    </source>
</evidence>
<dbReference type="PANTHER" id="PTHR22774">
    <property type="entry name" value="CHOREIN N-TERMINAL DOMAIN-CONTAINING PROTEIN"/>
    <property type="match status" value="1"/>
</dbReference>
<reference evidence="1" key="1">
    <citation type="journal article" date="2012" name="Nature">
        <title>The tomato genome sequence provides insights into fleshy fruit evolution.</title>
        <authorList>
            <consortium name="Tomato Genome Consortium"/>
        </authorList>
    </citation>
    <scope>NUCLEOTIDE SEQUENCE [LARGE SCALE GENOMIC DNA]</scope>
    <source>
        <strain evidence="1">cv. Heinz 1706</strain>
    </source>
</reference>
<dbReference type="Proteomes" id="UP000004994">
    <property type="component" value="Chromosome 2"/>
</dbReference>
<dbReference type="PANTHER" id="PTHR22774:SF20">
    <property type="entry name" value="CHOREIN N-TERMINAL DOMAIN-CONTAINING PROTEIN"/>
    <property type="match status" value="1"/>
</dbReference>
<proteinExistence type="predicted"/>
<protein>
    <recommendedName>
        <fullName evidence="3">Chorein N-terminal domain-containing protein</fullName>
    </recommendedName>
</protein>
<evidence type="ECO:0000313" key="1">
    <source>
        <dbReference type="EnsemblPlants" id="Solyc02g090135.1.1"/>
    </source>
</evidence>
<dbReference type="AlphaFoldDB" id="A0A3Q7FXW2"/>
<keyword evidence="2" id="KW-1185">Reference proteome</keyword>
<dbReference type="InParanoid" id="A0A3Q7FXW2"/>
<evidence type="ECO:0008006" key="3">
    <source>
        <dbReference type="Google" id="ProtNLM"/>
    </source>
</evidence>
<accession>A0A3Q7FXW2</accession>
<name>A0A3Q7FXW2_SOLLC</name>
<dbReference type="EnsemblPlants" id="Solyc02g090135.1.1">
    <property type="protein sequence ID" value="Solyc02g090135.1.1"/>
    <property type="gene ID" value="Solyc02g090135.1"/>
</dbReference>
<reference evidence="1" key="2">
    <citation type="submission" date="2019-01" db="UniProtKB">
        <authorList>
            <consortium name="EnsemblPlants"/>
        </authorList>
    </citation>
    <scope>IDENTIFICATION</scope>
    <source>
        <strain evidence="1">cv. Heinz 1706</strain>
    </source>
</reference>
<dbReference type="InterPro" id="IPR026728">
    <property type="entry name" value="BLTP3A/B"/>
</dbReference>